<dbReference type="EC" id="4.1.99.3" evidence="8"/>
<evidence type="ECO:0000256" key="3">
    <source>
        <dbReference type="ARBA" id="ARBA00022630"/>
    </source>
</evidence>
<sequence length="473" mass="53423">MANPQPTIVWFRDDLRLADNPALTDAIERGAPIALLYVLDETSTGLRPLGAASRWWLHHSLVALGAALKRSGQRLILRRGRARDVVLDLADELGAGAVVWNRRYSQPERDIDADIKTDLRARGVAAESFHANLLFEPWTIRSGSDQPFRVFTPFWRSCLGRMEPRLPLPAPKRWPGSATVISSEMLVDWRLLPSHPDWSEGLRAEWTPGEAGAASRLDAFLKQRLALYAGHRDEPAIEATSRLSPHLRFGEISPFQIWHALNGGDERDRGGPDRTKFLSELGWREFSWHLLYHRPDLASANFQPRFDSFPWSQPEPALLAAWQRGRTGYPIVDAGMRQLWQTGWMHNRVRMITASFLIKNLLADWRLGEAWFWDTLVDADAANNPAGWQWVAGSGADAAPYFRIFNPVLQGEKFDPEGAYIRRFVPELAGLPAKQIHKPWTSAKRLDYPPPLVDLSASRERALRAFASTQDAG</sequence>
<dbReference type="GO" id="GO:0003904">
    <property type="term" value="F:deoxyribodipyrimidine photo-lyase activity"/>
    <property type="evidence" value="ECO:0007669"/>
    <property type="project" value="UniProtKB-EC"/>
</dbReference>
<gene>
    <name evidence="8" type="ORF">QO014_000604</name>
</gene>
<keyword evidence="5 6" id="KW-0157">Chromophore</keyword>
<comment type="cofactor">
    <cofactor evidence="2">
        <name>FAD</name>
        <dbReference type="ChEBI" id="CHEBI:57692"/>
    </cofactor>
</comment>
<feature type="domain" description="Photolyase/cryptochrome alpha/beta" evidence="7">
    <location>
        <begin position="5"/>
        <end position="134"/>
    </location>
</feature>
<dbReference type="PRINTS" id="PR00147">
    <property type="entry name" value="DNAPHOTLYASE"/>
</dbReference>
<proteinExistence type="inferred from homology"/>
<dbReference type="Gene3D" id="1.25.40.80">
    <property type="match status" value="1"/>
</dbReference>
<dbReference type="InterPro" id="IPR005101">
    <property type="entry name" value="Cryptochr/Photolyase_FAD-bd"/>
</dbReference>
<evidence type="ECO:0000256" key="5">
    <source>
        <dbReference type="ARBA" id="ARBA00022991"/>
    </source>
</evidence>
<protein>
    <submittedName>
        <fullName evidence="8">Deoxyribodipyrimidine photo-lyase</fullName>
        <ecNumber evidence="8">4.1.99.3</ecNumber>
    </submittedName>
</protein>
<evidence type="ECO:0000259" key="7">
    <source>
        <dbReference type="PROSITE" id="PS51645"/>
    </source>
</evidence>
<dbReference type="PANTHER" id="PTHR11455">
    <property type="entry name" value="CRYPTOCHROME"/>
    <property type="match status" value="1"/>
</dbReference>
<dbReference type="Gene3D" id="1.10.579.10">
    <property type="entry name" value="DNA Cyclobutane Dipyrimidine Photolyase, subunit A, domain 3"/>
    <property type="match status" value="1"/>
</dbReference>
<evidence type="ECO:0000313" key="9">
    <source>
        <dbReference type="Proteomes" id="UP001241603"/>
    </source>
</evidence>
<evidence type="ECO:0000313" key="8">
    <source>
        <dbReference type="EMBL" id="MDQ0436234.1"/>
    </source>
</evidence>
<dbReference type="Pfam" id="PF03441">
    <property type="entry name" value="FAD_binding_7"/>
    <property type="match status" value="1"/>
</dbReference>
<evidence type="ECO:0000256" key="1">
    <source>
        <dbReference type="ARBA" id="ARBA00001932"/>
    </source>
</evidence>
<organism evidence="8 9">
    <name type="scientific">Kaistia dalseonensis</name>
    <dbReference type="NCBI Taxonomy" id="410840"/>
    <lineage>
        <taxon>Bacteria</taxon>
        <taxon>Pseudomonadati</taxon>
        <taxon>Pseudomonadota</taxon>
        <taxon>Alphaproteobacteria</taxon>
        <taxon>Hyphomicrobiales</taxon>
        <taxon>Kaistiaceae</taxon>
        <taxon>Kaistia</taxon>
    </lineage>
</organism>
<dbReference type="PROSITE" id="PS00394">
    <property type="entry name" value="DNA_PHOTOLYASES_1_1"/>
    <property type="match status" value="1"/>
</dbReference>
<dbReference type="SUPFAM" id="SSF52425">
    <property type="entry name" value="Cryptochrome/photolyase, N-terminal domain"/>
    <property type="match status" value="1"/>
</dbReference>
<dbReference type="PROSITE" id="PS51645">
    <property type="entry name" value="PHR_CRY_ALPHA_BETA"/>
    <property type="match status" value="1"/>
</dbReference>
<dbReference type="SUPFAM" id="SSF48173">
    <property type="entry name" value="Cryptochrome/photolyase FAD-binding domain"/>
    <property type="match status" value="1"/>
</dbReference>
<dbReference type="EMBL" id="JAUSVO010000001">
    <property type="protein sequence ID" value="MDQ0436234.1"/>
    <property type="molecule type" value="Genomic_DNA"/>
</dbReference>
<dbReference type="InterPro" id="IPR036155">
    <property type="entry name" value="Crypto/Photolyase_N_sf"/>
</dbReference>
<keyword evidence="9" id="KW-1185">Reference proteome</keyword>
<reference evidence="8 9" key="1">
    <citation type="submission" date="2023-07" db="EMBL/GenBank/DDBJ databases">
        <title>Genomic Encyclopedia of Type Strains, Phase IV (KMG-IV): sequencing the most valuable type-strain genomes for metagenomic binning, comparative biology and taxonomic classification.</title>
        <authorList>
            <person name="Goeker M."/>
        </authorList>
    </citation>
    <scope>NUCLEOTIDE SEQUENCE [LARGE SCALE GENOMIC DNA]</scope>
    <source>
        <strain evidence="8 9">B6-8</strain>
    </source>
</reference>
<evidence type="ECO:0000256" key="6">
    <source>
        <dbReference type="RuleBase" id="RU004182"/>
    </source>
</evidence>
<dbReference type="Gene3D" id="3.40.50.620">
    <property type="entry name" value="HUPs"/>
    <property type="match status" value="1"/>
</dbReference>
<keyword evidence="8" id="KW-0456">Lyase</keyword>
<dbReference type="Pfam" id="PF00875">
    <property type="entry name" value="DNA_photolyase"/>
    <property type="match status" value="1"/>
</dbReference>
<evidence type="ECO:0000256" key="2">
    <source>
        <dbReference type="ARBA" id="ARBA00001974"/>
    </source>
</evidence>
<dbReference type="InterPro" id="IPR014729">
    <property type="entry name" value="Rossmann-like_a/b/a_fold"/>
</dbReference>
<dbReference type="PROSITE" id="PS00691">
    <property type="entry name" value="DNA_PHOTOLYASES_1_2"/>
    <property type="match status" value="1"/>
</dbReference>
<dbReference type="Proteomes" id="UP001241603">
    <property type="component" value="Unassembled WGS sequence"/>
</dbReference>
<evidence type="ECO:0000256" key="4">
    <source>
        <dbReference type="ARBA" id="ARBA00022827"/>
    </source>
</evidence>
<name>A0ABU0H1P7_9HYPH</name>
<keyword evidence="4 6" id="KW-0274">FAD</keyword>
<comment type="similarity">
    <text evidence="6">Belongs to the DNA photolyase family.</text>
</comment>
<comment type="caution">
    <text evidence="8">The sequence shown here is derived from an EMBL/GenBank/DDBJ whole genome shotgun (WGS) entry which is preliminary data.</text>
</comment>
<dbReference type="InterPro" id="IPR036134">
    <property type="entry name" value="Crypto/Photolyase_FAD-like_sf"/>
</dbReference>
<comment type="cofactor">
    <cofactor evidence="1">
        <name>(6R)-5,10-methylene-5,6,7,8-tetrahydrofolate</name>
        <dbReference type="ChEBI" id="CHEBI:15636"/>
    </cofactor>
</comment>
<dbReference type="PANTHER" id="PTHR11455:SF9">
    <property type="entry name" value="CRYPTOCHROME CIRCADIAN CLOCK 5 ISOFORM X1"/>
    <property type="match status" value="1"/>
</dbReference>
<dbReference type="InterPro" id="IPR002081">
    <property type="entry name" value="Cryptochrome/DNA_photolyase_1"/>
</dbReference>
<dbReference type="InterPro" id="IPR018394">
    <property type="entry name" value="DNA_photolyase_1_CS_C"/>
</dbReference>
<keyword evidence="3 6" id="KW-0285">Flavoprotein</keyword>
<dbReference type="InterPro" id="IPR006050">
    <property type="entry name" value="DNA_photolyase_N"/>
</dbReference>
<accession>A0ABU0H1P7</accession>
<dbReference type="RefSeq" id="WP_266347163.1">
    <property type="nucleotide sequence ID" value="NZ_JAPKNG010000001.1"/>
</dbReference>